<name>A0AAW0FWE2_9APHY</name>
<dbReference type="NCBIfam" id="TIGR00728">
    <property type="entry name" value="OPT_sfam"/>
    <property type="match status" value="1"/>
</dbReference>
<evidence type="ECO:0000256" key="10">
    <source>
        <dbReference type="SAM" id="Phobius"/>
    </source>
</evidence>
<keyword evidence="5" id="KW-0571">Peptide transport</keyword>
<evidence type="ECO:0000313" key="11">
    <source>
        <dbReference type="EMBL" id="KAK7685221.1"/>
    </source>
</evidence>
<dbReference type="AlphaFoldDB" id="A0AAW0FWE2"/>
<feature type="transmembrane region" description="Helical" evidence="10">
    <location>
        <begin position="80"/>
        <end position="100"/>
    </location>
</feature>
<comment type="subcellular location">
    <subcellularLocation>
        <location evidence="1">Membrane</location>
        <topology evidence="1">Multi-pass membrane protein</topology>
    </subcellularLocation>
</comment>
<dbReference type="InterPro" id="IPR004648">
    <property type="entry name" value="Oligpept_transpt"/>
</dbReference>
<feature type="region of interest" description="Disordered" evidence="9">
    <location>
        <begin position="40"/>
        <end position="69"/>
    </location>
</feature>
<feature type="transmembrane region" description="Helical" evidence="10">
    <location>
        <begin position="286"/>
        <end position="308"/>
    </location>
</feature>
<evidence type="ECO:0000256" key="1">
    <source>
        <dbReference type="ARBA" id="ARBA00004141"/>
    </source>
</evidence>
<feature type="transmembrane region" description="Helical" evidence="10">
    <location>
        <begin position="320"/>
        <end position="339"/>
    </location>
</feature>
<proteinExistence type="inferred from homology"/>
<dbReference type="InterPro" id="IPR004813">
    <property type="entry name" value="OPT"/>
</dbReference>
<dbReference type="Pfam" id="PF03169">
    <property type="entry name" value="OPT"/>
    <property type="match status" value="1"/>
</dbReference>
<keyword evidence="6" id="KW-0653">Protein transport</keyword>
<feature type="region of interest" description="Disordered" evidence="9">
    <location>
        <begin position="1"/>
        <end position="22"/>
    </location>
</feature>
<organism evidence="11 12">
    <name type="scientific">Cerrena zonata</name>
    <dbReference type="NCBI Taxonomy" id="2478898"/>
    <lineage>
        <taxon>Eukaryota</taxon>
        <taxon>Fungi</taxon>
        <taxon>Dikarya</taxon>
        <taxon>Basidiomycota</taxon>
        <taxon>Agaricomycotina</taxon>
        <taxon>Agaricomycetes</taxon>
        <taxon>Polyporales</taxon>
        <taxon>Cerrenaceae</taxon>
        <taxon>Cerrena</taxon>
    </lineage>
</organism>
<gene>
    <name evidence="11" type="ORF">QCA50_011584</name>
</gene>
<evidence type="ECO:0000256" key="2">
    <source>
        <dbReference type="ARBA" id="ARBA00008807"/>
    </source>
</evidence>
<evidence type="ECO:0000256" key="9">
    <source>
        <dbReference type="SAM" id="MobiDB-lite"/>
    </source>
</evidence>
<feature type="transmembrane region" description="Helical" evidence="10">
    <location>
        <begin position="245"/>
        <end position="266"/>
    </location>
</feature>
<dbReference type="PANTHER" id="PTHR22601">
    <property type="entry name" value="ISP4 LIKE PROTEIN"/>
    <property type="match status" value="1"/>
</dbReference>
<sequence>MSGNVMELEERRSPSPQASFSAKLDTEKTYIIRASTVTEFDDPNLDSDDEYLEDDSPYPEVRSAVSNTDDPDMPVTTVRAWVIGLVWAIIIPGLNQFFYLRYPSIQMTSIVAQLMSYPVGRFWARYFPRFSLFGLHLNPGPFTIKEHVLITIMANVGATSAYAADIVAVQRIYYNQTFGFGYQWMITMSTQLIGFSIGGVARRFLVSPPSMIWPSNLVTCALFNTLHSQQYAGIGGRGGVSRERFFCYAFIASALWYILPGYLFGALSMFNWVCWIAPENIVVNQLFGYTSGLGMSIITFDWAQVVYIGSPLATPWWAEANIFAGFAFFFWMLTPLLYYTNTWYAQWMPISSRVSFDNKGERYNVSRVINEDLTFNVEKYQAYSPTLPFNDLRHRLRPIVRVHHGDD</sequence>
<feature type="compositionally biased region" description="Acidic residues" evidence="9">
    <location>
        <begin position="40"/>
        <end position="57"/>
    </location>
</feature>
<evidence type="ECO:0000313" key="12">
    <source>
        <dbReference type="Proteomes" id="UP001385951"/>
    </source>
</evidence>
<protein>
    <submittedName>
        <fullName evidence="11">Uncharacterized protein</fullName>
    </submittedName>
</protein>
<dbReference type="Proteomes" id="UP001385951">
    <property type="component" value="Unassembled WGS sequence"/>
</dbReference>
<keyword evidence="7 10" id="KW-1133">Transmembrane helix</keyword>
<keyword evidence="12" id="KW-1185">Reference proteome</keyword>
<comment type="caution">
    <text evidence="11">The sequence shown here is derived from an EMBL/GenBank/DDBJ whole genome shotgun (WGS) entry which is preliminary data.</text>
</comment>
<accession>A0AAW0FWE2</accession>
<comment type="similarity">
    <text evidence="2">Belongs to the oligopeptide OPT transporter family.</text>
</comment>
<dbReference type="GO" id="GO:0035673">
    <property type="term" value="F:oligopeptide transmembrane transporter activity"/>
    <property type="evidence" value="ECO:0007669"/>
    <property type="project" value="InterPro"/>
</dbReference>
<dbReference type="GO" id="GO:0015031">
    <property type="term" value="P:protein transport"/>
    <property type="evidence" value="ECO:0007669"/>
    <property type="project" value="UniProtKB-KW"/>
</dbReference>
<evidence type="ECO:0000256" key="4">
    <source>
        <dbReference type="ARBA" id="ARBA00022692"/>
    </source>
</evidence>
<evidence type="ECO:0000256" key="8">
    <source>
        <dbReference type="ARBA" id="ARBA00023136"/>
    </source>
</evidence>
<keyword evidence="8 10" id="KW-0472">Membrane</keyword>
<dbReference type="EMBL" id="JASBNA010000021">
    <property type="protein sequence ID" value="KAK7685221.1"/>
    <property type="molecule type" value="Genomic_DNA"/>
</dbReference>
<evidence type="ECO:0000256" key="5">
    <source>
        <dbReference type="ARBA" id="ARBA00022856"/>
    </source>
</evidence>
<keyword evidence="3" id="KW-0813">Transport</keyword>
<dbReference type="GO" id="GO:0016020">
    <property type="term" value="C:membrane"/>
    <property type="evidence" value="ECO:0007669"/>
    <property type="project" value="UniProtKB-SubCell"/>
</dbReference>
<evidence type="ECO:0000256" key="6">
    <source>
        <dbReference type="ARBA" id="ARBA00022927"/>
    </source>
</evidence>
<evidence type="ECO:0000256" key="3">
    <source>
        <dbReference type="ARBA" id="ARBA00022448"/>
    </source>
</evidence>
<evidence type="ECO:0000256" key="7">
    <source>
        <dbReference type="ARBA" id="ARBA00022989"/>
    </source>
</evidence>
<keyword evidence="4 10" id="KW-0812">Transmembrane</keyword>
<reference evidence="11 12" key="1">
    <citation type="submission" date="2022-09" db="EMBL/GenBank/DDBJ databases">
        <authorList>
            <person name="Palmer J.M."/>
        </authorList>
    </citation>
    <scope>NUCLEOTIDE SEQUENCE [LARGE SCALE GENOMIC DNA]</scope>
    <source>
        <strain evidence="11 12">DSM 7382</strain>
    </source>
</reference>